<protein>
    <submittedName>
        <fullName evidence="3">Uncharacterized protein</fullName>
    </submittedName>
</protein>
<evidence type="ECO:0000313" key="4">
    <source>
        <dbReference type="Proteomes" id="UP001172684"/>
    </source>
</evidence>
<feature type="transmembrane region" description="Helical" evidence="1">
    <location>
        <begin position="193"/>
        <end position="216"/>
    </location>
</feature>
<keyword evidence="2" id="KW-0732">Signal</keyword>
<evidence type="ECO:0000313" key="3">
    <source>
        <dbReference type="EMBL" id="KAJ9666552.1"/>
    </source>
</evidence>
<keyword evidence="1" id="KW-1133">Transmembrane helix</keyword>
<evidence type="ECO:0000256" key="2">
    <source>
        <dbReference type="SAM" id="SignalP"/>
    </source>
</evidence>
<feature type="signal peptide" evidence="2">
    <location>
        <begin position="1"/>
        <end position="22"/>
    </location>
</feature>
<reference evidence="3" key="1">
    <citation type="submission" date="2022-10" db="EMBL/GenBank/DDBJ databases">
        <title>Culturing micro-colonial fungi from biological soil crusts in the Mojave desert and describing Neophaeococcomyces mojavensis, and introducing the new genera and species Taxawa tesnikishii.</title>
        <authorList>
            <person name="Kurbessoian T."/>
            <person name="Stajich J.E."/>
        </authorList>
    </citation>
    <scope>NUCLEOTIDE SEQUENCE</scope>
    <source>
        <strain evidence="3">TK_1</strain>
    </source>
</reference>
<comment type="caution">
    <text evidence="3">The sequence shown here is derived from an EMBL/GenBank/DDBJ whole genome shotgun (WGS) entry which is preliminary data.</text>
</comment>
<organism evidence="3 4">
    <name type="scientific">Coniosporium apollinis</name>
    <dbReference type="NCBI Taxonomy" id="61459"/>
    <lineage>
        <taxon>Eukaryota</taxon>
        <taxon>Fungi</taxon>
        <taxon>Dikarya</taxon>
        <taxon>Ascomycota</taxon>
        <taxon>Pezizomycotina</taxon>
        <taxon>Dothideomycetes</taxon>
        <taxon>Dothideomycetes incertae sedis</taxon>
        <taxon>Coniosporium</taxon>
    </lineage>
</organism>
<proteinExistence type="predicted"/>
<name>A0ABQ9NWR6_9PEZI</name>
<feature type="chain" id="PRO_5047524461" evidence="2">
    <location>
        <begin position="23"/>
        <end position="222"/>
    </location>
</feature>
<evidence type="ECO:0000256" key="1">
    <source>
        <dbReference type="SAM" id="Phobius"/>
    </source>
</evidence>
<sequence length="222" mass="22620">MRRHHSLLSLLTLAALVLHTTAHPDPAPEARPEAAAAADAEAQYGNYAPFSGILYIVNADGTQANAASYGSCAAGCNGLGSGYSAYCCAAGYACAMAANNVACCPAGQQCQGVVAAAVQTVTVTVNNYVPTTVYNQPTNVVVAGVPVVYTTQNPGNIVYAGYCSTLIANGPGLPTTRAGDCGTILVVNGADRLFVTALEIFGISVVGPLVVAVHVLSIKIWR</sequence>
<dbReference type="EMBL" id="JAPDRL010000018">
    <property type="protein sequence ID" value="KAJ9666552.1"/>
    <property type="molecule type" value="Genomic_DNA"/>
</dbReference>
<accession>A0ABQ9NWR6</accession>
<dbReference type="Proteomes" id="UP001172684">
    <property type="component" value="Unassembled WGS sequence"/>
</dbReference>
<keyword evidence="1" id="KW-0812">Transmembrane</keyword>
<gene>
    <name evidence="3" type="ORF">H2201_003209</name>
</gene>
<keyword evidence="1" id="KW-0472">Membrane</keyword>
<keyword evidence="4" id="KW-1185">Reference proteome</keyword>